<feature type="compositionally biased region" description="Polar residues" evidence="1">
    <location>
        <begin position="1"/>
        <end position="12"/>
    </location>
</feature>
<evidence type="ECO:0000256" key="1">
    <source>
        <dbReference type="SAM" id="MobiDB-lite"/>
    </source>
</evidence>
<name>A0ABZ2FI22_9MICO</name>
<sequence>MAIAPASSTPTGRTGRVAPSEGIARRVGGDGAGAGAAGVAGLVRGPVADGVDPDDGTAGPGDGVVAPDERAADPADAVGASASRVSAGSVSRDGEESPSVTP</sequence>
<evidence type="ECO:0000313" key="2">
    <source>
        <dbReference type="EMBL" id="WWF07003.1"/>
    </source>
</evidence>
<organism evidence="2 3">
    <name type="scientific">Janibacter terrae</name>
    <dbReference type="NCBI Taxonomy" id="103817"/>
    <lineage>
        <taxon>Bacteria</taxon>
        <taxon>Bacillati</taxon>
        <taxon>Actinomycetota</taxon>
        <taxon>Actinomycetes</taxon>
        <taxon>Micrococcales</taxon>
        <taxon>Intrasporangiaceae</taxon>
        <taxon>Janibacter</taxon>
    </lineage>
</organism>
<proteinExistence type="predicted"/>
<feature type="compositionally biased region" description="Low complexity" evidence="1">
    <location>
        <begin position="39"/>
        <end position="50"/>
    </location>
</feature>
<dbReference type="RefSeq" id="WP_338539330.1">
    <property type="nucleotide sequence ID" value="NZ_CP104874.1"/>
</dbReference>
<keyword evidence="3" id="KW-1185">Reference proteome</keyword>
<reference evidence="2 3" key="1">
    <citation type="submission" date="2022-09" db="EMBL/GenBank/DDBJ databases">
        <title>Complete genome sequence of Janibacter terrae strain COS04-44, PCL-degrading bacteria isolated from oil spilled coast.</title>
        <authorList>
            <person name="Park H."/>
            <person name="Kim J.Y."/>
            <person name="An S.H."/>
            <person name="Lee C.M."/>
            <person name="Weon H.-Y."/>
        </authorList>
    </citation>
    <scope>NUCLEOTIDE SEQUENCE [LARGE SCALE GENOMIC DNA]</scope>
    <source>
        <strain evidence="2 3">COS04-44</strain>
    </source>
</reference>
<feature type="region of interest" description="Disordered" evidence="1">
    <location>
        <begin position="1"/>
        <end position="102"/>
    </location>
</feature>
<gene>
    <name evidence="2" type="ORF">N5P18_08105</name>
</gene>
<feature type="compositionally biased region" description="Low complexity" evidence="1">
    <location>
        <begin position="74"/>
        <end position="91"/>
    </location>
</feature>
<feature type="compositionally biased region" description="Gly residues" evidence="1">
    <location>
        <begin position="29"/>
        <end position="38"/>
    </location>
</feature>
<dbReference type="EMBL" id="CP104874">
    <property type="protein sequence ID" value="WWF07003.1"/>
    <property type="molecule type" value="Genomic_DNA"/>
</dbReference>
<dbReference type="Proteomes" id="UP001381003">
    <property type="component" value="Chromosome"/>
</dbReference>
<accession>A0ABZ2FI22</accession>
<protein>
    <submittedName>
        <fullName evidence="2">Uncharacterized protein</fullName>
    </submittedName>
</protein>
<evidence type="ECO:0000313" key="3">
    <source>
        <dbReference type="Proteomes" id="UP001381003"/>
    </source>
</evidence>